<feature type="domain" description="Actin homologue MreB-like C-terminal" evidence="2">
    <location>
        <begin position="172"/>
        <end position="310"/>
    </location>
</feature>
<dbReference type="InterPro" id="IPR049067">
    <property type="entry name" value="MreB-like_C"/>
</dbReference>
<geneLocation type="plasmid" evidence="4">
    <name>ppnihbp1_1</name>
</geneLocation>
<dbReference type="EMBL" id="CP049142">
    <property type="protein sequence ID" value="QIE91554.1"/>
    <property type="molecule type" value="Genomic_DNA"/>
</dbReference>
<dbReference type="InterPro" id="IPR043129">
    <property type="entry name" value="ATPase_NBD"/>
</dbReference>
<name>A0A6G6J8I1_PSENT</name>
<protein>
    <submittedName>
        <fullName evidence="3">ParM/StbA family protein</fullName>
    </submittedName>
</protein>
<dbReference type="Proteomes" id="UP000501063">
    <property type="component" value="Plasmid pPniHBP1_1"/>
</dbReference>
<organism evidence="3 4">
    <name type="scientific">Pseudomonas nitroreducens</name>
    <dbReference type="NCBI Taxonomy" id="46680"/>
    <lineage>
        <taxon>Bacteria</taxon>
        <taxon>Pseudomonadati</taxon>
        <taxon>Pseudomonadota</taxon>
        <taxon>Gammaproteobacteria</taxon>
        <taxon>Pseudomonadales</taxon>
        <taxon>Pseudomonadaceae</taxon>
        <taxon>Pseudomonas</taxon>
    </lineage>
</organism>
<dbReference type="KEGG" id="pnt:G5B91_35065"/>
<keyword evidence="3" id="KW-0614">Plasmid</keyword>
<dbReference type="Pfam" id="PF21522">
    <property type="entry name" value="MreB-like_C"/>
    <property type="match status" value="1"/>
</dbReference>
<proteinExistence type="predicted"/>
<dbReference type="SUPFAM" id="SSF53067">
    <property type="entry name" value="Actin-like ATPase domain"/>
    <property type="match status" value="2"/>
</dbReference>
<dbReference type="InterPro" id="IPR040607">
    <property type="entry name" value="ALP_N"/>
</dbReference>
<dbReference type="Gene3D" id="3.30.420.40">
    <property type="match status" value="2"/>
</dbReference>
<feature type="domain" description="Actin-like protein N-terminal" evidence="1">
    <location>
        <begin position="10"/>
        <end position="124"/>
    </location>
</feature>
<gene>
    <name evidence="3" type="ORF">G5B91_35065</name>
</gene>
<evidence type="ECO:0000313" key="3">
    <source>
        <dbReference type="EMBL" id="QIE91554.1"/>
    </source>
</evidence>
<reference evidence="3 4" key="1">
    <citation type="submission" date="2020-02" db="EMBL/GenBank/DDBJ databases">
        <title>Integrative conjugative elements (ICEs) and plasmids drive adaptation of Pseudomonas nitroreducens strain HBP1 to wastewater environment.</title>
        <authorList>
            <person name="Sentchilo V."/>
            <person name="Carraro N."/>
            <person name="Bertelli C."/>
            <person name="van der Meer J.R."/>
        </authorList>
    </citation>
    <scope>NUCLEOTIDE SEQUENCE [LARGE SCALE GENOMIC DNA]</scope>
    <source>
        <strain evidence="3 4">HBP1</strain>
        <plasmid evidence="4">ppnihbp1_1</plasmid>
    </source>
</reference>
<sequence length="349" mass="38742">MTMKLEQLIAIDLGNGSTSYKAGNGKEGEFPSLVASYTGTGLGGALSKDAFQTKNGRKYLVGDDCREEGARSRSTDSSFYKSDEIRVLFLKVLKDVGIKNPVIVTGLPTEFVNTHSADFERDLKAWAREDGYQPEMVKVLPQFAGPWFDPDLLDEEGKPIDTTAMSKGRWGIIDIGYGTIDGGGFNNGRVSDTRYGESSGVSDIHKDIYTSLSNPEQLNDLIAKKGAKLPKGFTLDSQINEYTMDVWLREGHFMWRGTKIDMEPISLPACTNFADQVIPRFIKHLWGSTDFLSGMVAAGGGATILRSHMKRHITCPIYCAKDPDKSVVRGYYRYMILQYFKEHAVVRQG</sequence>
<accession>A0A6G6J8I1</accession>
<evidence type="ECO:0000313" key="4">
    <source>
        <dbReference type="Proteomes" id="UP000501063"/>
    </source>
</evidence>
<dbReference type="AlphaFoldDB" id="A0A6G6J8I1"/>
<evidence type="ECO:0000259" key="2">
    <source>
        <dbReference type="Pfam" id="PF21522"/>
    </source>
</evidence>
<dbReference type="RefSeq" id="WP_024764887.1">
    <property type="nucleotide sequence ID" value="NZ_CP049142.1"/>
</dbReference>
<evidence type="ECO:0000259" key="1">
    <source>
        <dbReference type="Pfam" id="PF17989"/>
    </source>
</evidence>
<dbReference type="Pfam" id="PF17989">
    <property type="entry name" value="ALP_N"/>
    <property type="match status" value="1"/>
</dbReference>